<evidence type="ECO:0000313" key="3">
    <source>
        <dbReference type="Proteomes" id="UP001153076"/>
    </source>
</evidence>
<evidence type="ECO:0000256" key="1">
    <source>
        <dbReference type="SAM" id="MobiDB-lite"/>
    </source>
</evidence>
<feature type="region of interest" description="Disordered" evidence="1">
    <location>
        <begin position="97"/>
        <end position="169"/>
    </location>
</feature>
<dbReference type="AlphaFoldDB" id="A0A9Q1QD25"/>
<dbReference type="Proteomes" id="UP001153076">
    <property type="component" value="Unassembled WGS sequence"/>
</dbReference>
<protein>
    <submittedName>
        <fullName evidence="2">Uncharacterized protein</fullName>
    </submittedName>
</protein>
<feature type="compositionally biased region" description="Polar residues" evidence="1">
    <location>
        <begin position="97"/>
        <end position="107"/>
    </location>
</feature>
<evidence type="ECO:0000313" key="2">
    <source>
        <dbReference type="EMBL" id="KAJ8437788.1"/>
    </source>
</evidence>
<accession>A0A9Q1QD25</accession>
<reference evidence="2" key="1">
    <citation type="submission" date="2022-04" db="EMBL/GenBank/DDBJ databases">
        <title>Carnegiea gigantea Genome sequencing and assembly v2.</title>
        <authorList>
            <person name="Copetti D."/>
            <person name="Sanderson M.J."/>
            <person name="Burquez A."/>
            <person name="Wojciechowski M.F."/>
        </authorList>
    </citation>
    <scope>NUCLEOTIDE SEQUENCE</scope>
    <source>
        <strain evidence="2">SGP5-SGP5p</strain>
        <tissue evidence="2">Aerial part</tissue>
    </source>
</reference>
<name>A0A9Q1QD25_9CARY</name>
<sequence length="445" mass="50482">MSVDDIVVEIHHAWEKICGWCQDNWEFAKDIGFTNVEEFYYLIPRMSLREGLRTYHNNFESLDMAVATTVHKRLVGGCSKEISMMVKNVIKRGLDGSTSTFGSQNSRGIRVKHTPTKSLFSRQKQKAHKKCSIEEPVQQAQTPTPIPTSTPTSATTPISSPTSITQKPHSHDIIPIFNVNHEHDWEDPRPELHIPWHKLIESESFNEESSDSEYVPKTEVDLEAFEDIAGSISKARGKRKINNDDDKHDLDTNIQAEWETNVEDLETSDKEWAATRAKVGECKKQNGLGRIDNAEQVGKQDMTVDKSATSSIEQIQLGLSFHSDYESSEAEMDTDRETDDDVSKLLRKKEKPINVDEHTDFKKLKWQVGMTFKTVQGFNDAILRFKENPTWPAKELVNALKKNHEIVINKWTANKDIPSSSRPQSMTDQGRPLIFNKASVATSSS</sequence>
<organism evidence="2 3">
    <name type="scientific">Carnegiea gigantea</name>
    <dbReference type="NCBI Taxonomy" id="171969"/>
    <lineage>
        <taxon>Eukaryota</taxon>
        <taxon>Viridiplantae</taxon>
        <taxon>Streptophyta</taxon>
        <taxon>Embryophyta</taxon>
        <taxon>Tracheophyta</taxon>
        <taxon>Spermatophyta</taxon>
        <taxon>Magnoliopsida</taxon>
        <taxon>eudicotyledons</taxon>
        <taxon>Gunneridae</taxon>
        <taxon>Pentapetalae</taxon>
        <taxon>Caryophyllales</taxon>
        <taxon>Cactineae</taxon>
        <taxon>Cactaceae</taxon>
        <taxon>Cactoideae</taxon>
        <taxon>Echinocereeae</taxon>
        <taxon>Carnegiea</taxon>
    </lineage>
</organism>
<dbReference type="EMBL" id="JAKOGI010000280">
    <property type="protein sequence ID" value="KAJ8437788.1"/>
    <property type="molecule type" value="Genomic_DNA"/>
</dbReference>
<keyword evidence="3" id="KW-1185">Reference proteome</keyword>
<gene>
    <name evidence="2" type="ORF">Cgig2_013707</name>
</gene>
<feature type="compositionally biased region" description="Low complexity" evidence="1">
    <location>
        <begin position="147"/>
        <end position="165"/>
    </location>
</feature>
<comment type="caution">
    <text evidence="2">The sequence shown here is derived from an EMBL/GenBank/DDBJ whole genome shotgun (WGS) entry which is preliminary data.</text>
</comment>
<proteinExistence type="predicted"/>